<reference evidence="1" key="1">
    <citation type="journal article" date="2022" name="bioRxiv">
        <title>Sequencing and chromosome-scale assembly of the giantPleurodeles waltlgenome.</title>
        <authorList>
            <person name="Brown T."/>
            <person name="Elewa A."/>
            <person name="Iarovenko S."/>
            <person name="Subramanian E."/>
            <person name="Araus A.J."/>
            <person name="Petzold A."/>
            <person name="Susuki M."/>
            <person name="Suzuki K.-i.T."/>
            <person name="Hayashi T."/>
            <person name="Toyoda A."/>
            <person name="Oliveira C."/>
            <person name="Osipova E."/>
            <person name="Leigh N.D."/>
            <person name="Simon A."/>
            <person name="Yun M.H."/>
        </authorList>
    </citation>
    <scope>NUCLEOTIDE SEQUENCE</scope>
    <source>
        <strain evidence="1">20211129_DDA</strain>
        <tissue evidence="1">Liver</tissue>
    </source>
</reference>
<keyword evidence="2" id="KW-1185">Reference proteome</keyword>
<proteinExistence type="predicted"/>
<name>A0AAV7PPP0_PLEWA</name>
<comment type="caution">
    <text evidence="1">The sequence shown here is derived from an EMBL/GenBank/DDBJ whole genome shotgun (WGS) entry which is preliminary data.</text>
</comment>
<dbReference type="EMBL" id="JANPWB010000011">
    <property type="protein sequence ID" value="KAJ1129197.1"/>
    <property type="molecule type" value="Genomic_DNA"/>
</dbReference>
<accession>A0AAV7PPP0</accession>
<protein>
    <submittedName>
        <fullName evidence="1">Uncharacterized protein</fullName>
    </submittedName>
</protein>
<organism evidence="1 2">
    <name type="scientific">Pleurodeles waltl</name>
    <name type="common">Iberian ribbed newt</name>
    <dbReference type="NCBI Taxonomy" id="8319"/>
    <lineage>
        <taxon>Eukaryota</taxon>
        <taxon>Metazoa</taxon>
        <taxon>Chordata</taxon>
        <taxon>Craniata</taxon>
        <taxon>Vertebrata</taxon>
        <taxon>Euteleostomi</taxon>
        <taxon>Amphibia</taxon>
        <taxon>Batrachia</taxon>
        <taxon>Caudata</taxon>
        <taxon>Salamandroidea</taxon>
        <taxon>Salamandridae</taxon>
        <taxon>Pleurodelinae</taxon>
        <taxon>Pleurodeles</taxon>
    </lineage>
</organism>
<gene>
    <name evidence="1" type="ORF">NDU88_007568</name>
</gene>
<evidence type="ECO:0000313" key="2">
    <source>
        <dbReference type="Proteomes" id="UP001066276"/>
    </source>
</evidence>
<sequence>MRAGIVFRVSLIGVIKTQPLSAPVFLEDAGRTVLEFSDEQISEADSRDLGFDAKNEGSDAACTVLAKEEQPMCNIDEDSDQD</sequence>
<dbReference type="Proteomes" id="UP001066276">
    <property type="component" value="Chromosome 7"/>
</dbReference>
<dbReference type="AlphaFoldDB" id="A0AAV7PPP0"/>
<evidence type="ECO:0000313" key="1">
    <source>
        <dbReference type="EMBL" id="KAJ1129197.1"/>
    </source>
</evidence>